<organism evidence="8 9">
    <name type="scientific">Commensalibacter melissae</name>
    <dbReference type="NCBI Taxonomy" id="2070537"/>
    <lineage>
        <taxon>Bacteria</taxon>
        <taxon>Pseudomonadati</taxon>
        <taxon>Pseudomonadota</taxon>
        <taxon>Alphaproteobacteria</taxon>
        <taxon>Acetobacterales</taxon>
        <taxon>Acetobacteraceae</taxon>
    </lineage>
</organism>
<dbReference type="Pfam" id="PF00383">
    <property type="entry name" value="dCMP_cyt_deam_1"/>
    <property type="match status" value="1"/>
</dbReference>
<keyword evidence="9" id="KW-1185">Reference proteome</keyword>
<comment type="catalytic activity">
    <reaction evidence="5 6">
        <text>adenosine(34) in tRNA + H2O + H(+) = inosine(34) in tRNA + NH4(+)</text>
        <dbReference type="Rhea" id="RHEA:43168"/>
        <dbReference type="Rhea" id="RHEA-COMP:10373"/>
        <dbReference type="Rhea" id="RHEA-COMP:10374"/>
        <dbReference type="ChEBI" id="CHEBI:15377"/>
        <dbReference type="ChEBI" id="CHEBI:15378"/>
        <dbReference type="ChEBI" id="CHEBI:28938"/>
        <dbReference type="ChEBI" id="CHEBI:74411"/>
        <dbReference type="ChEBI" id="CHEBI:82852"/>
        <dbReference type="EC" id="3.5.4.33"/>
    </reaction>
</comment>
<gene>
    <name evidence="6" type="primary">tadA</name>
    <name evidence="8" type="ORF">DK869_06070</name>
</gene>
<dbReference type="PANTHER" id="PTHR11079:SF179">
    <property type="entry name" value="TRNA(ADENINE(34)) DEAMINASE, CHLOROPLASTIC"/>
    <property type="match status" value="1"/>
</dbReference>
<accession>A0A318NBQ5</accession>
<reference evidence="8 9" key="1">
    <citation type="submission" date="2018-05" db="EMBL/GenBank/DDBJ databases">
        <title>Reference genomes for bee gut microbiota database.</title>
        <authorList>
            <person name="Ellegaard K.M."/>
        </authorList>
    </citation>
    <scope>NUCLEOTIDE SEQUENCE [LARGE SCALE GENOMIC DNA]</scope>
    <source>
        <strain evidence="8 9">ESL0284</strain>
    </source>
</reference>
<dbReference type="InterPro" id="IPR028883">
    <property type="entry name" value="tRNA_aden_deaminase"/>
</dbReference>
<dbReference type="EC" id="3.5.4.33" evidence="6"/>
<evidence type="ECO:0000313" key="9">
    <source>
        <dbReference type="Proteomes" id="UP000247565"/>
    </source>
</evidence>
<dbReference type="InterPro" id="IPR002125">
    <property type="entry name" value="CMP_dCMP_dom"/>
</dbReference>
<keyword evidence="1 6" id="KW-0819">tRNA processing</keyword>
<dbReference type="OrthoDB" id="9802676at2"/>
<comment type="similarity">
    <text evidence="6">Belongs to the cytidine and deoxycytidylate deaminase family.</text>
</comment>
<dbReference type="HAMAP" id="MF_00972">
    <property type="entry name" value="tRNA_aden_deaminase"/>
    <property type="match status" value="1"/>
</dbReference>
<evidence type="ECO:0000256" key="2">
    <source>
        <dbReference type="ARBA" id="ARBA00022723"/>
    </source>
</evidence>
<evidence type="ECO:0000256" key="6">
    <source>
        <dbReference type="HAMAP-Rule" id="MF_00972"/>
    </source>
</evidence>
<evidence type="ECO:0000256" key="5">
    <source>
        <dbReference type="ARBA" id="ARBA00048045"/>
    </source>
</evidence>
<feature type="active site" description="Proton donor" evidence="6">
    <location>
        <position position="49"/>
    </location>
</feature>
<evidence type="ECO:0000256" key="4">
    <source>
        <dbReference type="ARBA" id="ARBA00022833"/>
    </source>
</evidence>
<dbReference type="RefSeq" id="WP_110439125.1">
    <property type="nucleotide sequence ID" value="NZ_CP033087.1"/>
</dbReference>
<evidence type="ECO:0000256" key="1">
    <source>
        <dbReference type="ARBA" id="ARBA00022694"/>
    </source>
</evidence>
<evidence type="ECO:0000313" key="8">
    <source>
        <dbReference type="EMBL" id="PXZ00202.1"/>
    </source>
</evidence>
<comment type="function">
    <text evidence="6">Catalyzes the deamination of adenosine to inosine at the wobble position 34 of tRNA(Arg2).</text>
</comment>
<feature type="binding site" evidence="6">
    <location>
        <position position="77"/>
    </location>
    <ligand>
        <name>Zn(2+)</name>
        <dbReference type="ChEBI" id="CHEBI:29105"/>
        <note>catalytic</note>
    </ligand>
</feature>
<feature type="binding site" evidence="6">
    <location>
        <position position="47"/>
    </location>
    <ligand>
        <name>Zn(2+)</name>
        <dbReference type="ChEBI" id="CHEBI:29105"/>
        <note>catalytic</note>
    </ligand>
</feature>
<feature type="domain" description="CMP/dCMP-type deaminase" evidence="7">
    <location>
        <begin position="1"/>
        <end position="105"/>
    </location>
</feature>
<evidence type="ECO:0000259" key="7">
    <source>
        <dbReference type="PROSITE" id="PS51747"/>
    </source>
</evidence>
<dbReference type="Gene3D" id="3.40.140.10">
    <property type="entry name" value="Cytidine Deaminase, domain 2"/>
    <property type="match status" value="1"/>
</dbReference>
<sequence length="143" mass="15875">MDQALHLARKAYQRGEIPVGALVLSPENKIVAQAFNQVEAHQNPLAHAEMIVLKKACLKVKSKRLMGYSLVVTLEPCPMCAAAAMHARIARIVFGAYDSKGGGIEHGARIFSHQQTMYHPEIIGGVREHACQKLLRNFFMNLR</sequence>
<dbReference type="SUPFAM" id="SSF53927">
    <property type="entry name" value="Cytidine deaminase-like"/>
    <property type="match status" value="1"/>
</dbReference>
<dbReference type="GO" id="GO:0002100">
    <property type="term" value="P:tRNA wobble adenosine to inosine editing"/>
    <property type="evidence" value="ECO:0007669"/>
    <property type="project" value="UniProtKB-UniRule"/>
</dbReference>
<dbReference type="EMBL" id="QGLT01000003">
    <property type="protein sequence ID" value="PXZ00202.1"/>
    <property type="molecule type" value="Genomic_DNA"/>
</dbReference>
<proteinExistence type="inferred from homology"/>
<dbReference type="CDD" id="cd01285">
    <property type="entry name" value="nucleoside_deaminase"/>
    <property type="match status" value="1"/>
</dbReference>
<dbReference type="GeneID" id="83703648"/>
<comment type="cofactor">
    <cofactor evidence="6">
        <name>Zn(2+)</name>
        <dbReference type="ChEBI" id="CHEBI:29105"/>
    </cofactor>
    <text evidence="6">Binds 1 zinc ion per subunit.</text>
</comment>
<dbReference type="GO" id="GO:0008270">
    <property type="term" value="F:zinc ion binding"/>
    <property type="evidence" value="ECO:0007669"/>
    <property type="project" value="UniProtKB-UniRule"/>
</dbReference>
<comment type="subunit">
    <text evidence="6">Homodimer.</text>
</comment>
<dbReference type="GO" id="GO:0052717">
    <property type="term" value="F:tRNA-specific adenosine-34 deaminase activity"/>
    <property type="evidence" value="ECO:0007669"/>
    <property type="project" value="UniProtKB-UniRule"/>
</dbReference>
<keyword evidence="4 6" id="KW-0862">Zinc</keyword>
<protein>
    <recommendedName>
        <fullName evidence="6">tRNA-specific adenosine deaminase</fullName>
        <ecNumber evidence="6">3.5.4.33</ecNumber>
    </recommendedName>
</protein>
<dbReference type="PROSITE" id="PS51747">
    <property type="entry name" value="CYT_DCMP_DEAMINASES_2"/>
    <property type="match status" value="1"/>
</dbReference>
<name>A0A318NBQ5_9PROT</name>
<dbReference type="AlphaFoldDB" id="A0A318NBQ5"/>
<keyword evidence="2 6" id="KW-0479">Metal-binding</keyword>
<keyword evidence="3 6" id="KW-0378">Hydrolase</keyword>
<dbReference type="PANTHER" id="PTHR11079">
    <property type="entry name" value="CYTOSINE DEAMINASE FAMILY MEMBER"/>
    <property type="match status" value="1"/>
</dbReference>
<comment type="caution">
    <text evidence="8">The sequence shown here is derived from an EMBL/GenBank/DDBJ whole genome shotgun (WGS) entry which is preliminary data.</text>
</comment>
<dbReference type="InterPro" id="IPR016193">
    <property type="entry name" value="Cytidine_deaminase-like"/>
</dbReference>
<dbReference type="Proteomes" id="UP000247565">
    <property type="component" value="Unassembled WGS sequence"/>
</dbReference>
<evidence type="ECO:0000256" key="3">
    <source>
        <dbReference type="ARBA" id="ARBA00022801"/>
    </source>
</evidence>
<feature type="binding site" evidence="6">
    <location>
        <position position="80"/>
    </location>
    <ligand>
        <name>Zn(2+)</name>
        <dbReference type="ChEBI" id="CHEBI:29105"/>
        <note>catalytic</note>
    </ligand>
</feature>